<dbReference type="Gene3D" id="3.30.2310.20">
    <property type="entry name" value="RelE-like"/>
    <property type="match status" value="1"/>
</dbReference>
<gene>
    <name evidence="2" type="ORF">FRD01_13935</name>
</gene>
<dbReference type="OrthoDB" id="199685at2"/>
<evidence type="ECO:0000256" key="1">
    <source>
        <dbReference type="ARBA" id="ARBA00022649"/>
    </source>
</evidence>
<reference evidence="2 3" key="1">
    <citation type="submission" date="2019-08" db="EMBL/GenBank/DDBJ databases">
        <authorList>
            <person name="Liang Q."/>
        </authorList>
    </citation>
    <scope>NUCLEOTIDE SEQUENCE [LARGE SCALE GENOMIC DNA]</scope>
    <source>
        <strain evidence="2 3">V1718</strain>
    </source>
</reference>
<evidence type="ECO:0000313" key="3">
    <source>
        <dbReference type="Proteomes" id="UP000321595"/>
    </source>
</evidence>
<proteinExistence type="predicted"/>
<dbReference type="Pfam" id="PF05016">
    <property type="entry name" value="ParE_toxin"/>
    <property type="match status" value="1"/>
</dbReference>
<sequence length="95" mass="10932">MTILVLPGAERDIKEAINFYDETSIELGEFLVGEFDNCLELIAENPRIGREGEDSVRKFPLGRFPYDIVYSFLDGEILVIAVAHQRRRPGYWANR</sequence>
<dbReference type="EMBL" id="CP042467">
    <property type="protein sequence ID" value="QED28310.1"/>
    <property type="molecule type" value="Genomic_DNA"/>
</dbReference>
<dbReference type="InterPro" id="IPR035093">
    <property type="entry name" value="RelE/ParE_toxin_dom_sf"/>
</dbReference>
<keyword evidence="3" id="KW-1185">Reference proteome</keyword>
<dbReference type="KEGG" id="bbae:FRD01_13935"/>
<evidence type="ECO:0000313" key="2">
    <source>
        <dbReference type="EMBL" id="QED28310.1"/>
    </source>
</evidence>
<dbReference type="InterPro" id="IPR007712">
    <property type="entry name" value="RelE/ParE_toxin"/>
</dbReference>
<keyword evidence="1" id="KW-1277">Toxin-antitoxin system</keyword>
<dbReference type="Proteomes" id="UP000321595">
    <property type="component" value="Chromosome"/>
</dbReference>
<dbReference type="AlphaFoldDB" id="A0A5B8XRM9"/>
<organism evidence="2 3">
    <name type="scientific">Microvenator marinus</name>
    <dbReference type="NCBI Taxonomy" id="2600177"/>
    <lineage>
        <taxon>Bacteria</taxon>
        <taxon>Deltaproteobacteria</taxon>
        <taxon>Bradymonadales</taxon>
        <taxon>Microvenatoraceae</taxon>
        <taxon>Microvenator</taxon>
    </lineage>
</organism>
<name>A0A5B8XRM9_9DELT</name>
<accession>A0A5B8XRM9</accession>
<protein>
    <submittedName>
        <fullName evidence="2">Type II toxin-antitoxin system RelE/ParE family toxin</fullName>
    </submittedName>
</protein>
<dbReference type="RefSeq" id="WP_146960620.1">
    <property type="nucleotide sequence ID" value="NZ_CP042467.1"/>
</dbReference>